<evidence type="ECO:0000256" key="1">
    <source>
        <dbReference type="ARBA" id="ARBA00004173"/>
    </source>
</evidence>
<protein>
    <recommendedName>
        <fullName evidence="5">28S ribosomal protein S27, mitochondrial</fullName>
    </recommendedName>
</protein>
<reference evidence="3 4" key="1">
    <citation type="submission" date="2017-12" db="EMBL/GenBank/DDBJ databases">
        <title>Hemimetabolous genomes reveal molecular basis of termite eusociality.</title>
        <authorList>
            <person name="Harrison M.C."/>
            <person name="Jongepier E."/>
            <person name="Robertson H.M."/>
            <person name="Arning N."/>
            <person name="Bitard-Feildel T."/>
            <person name="Chao H."/>
            <person name="Childers C.P."/>
            <person name="Dinh H."/>
            <person name="Doddapaneni H."/>
            <person name="Dugan S."/>
            <person name="Gowin J."/>
            <person name="Greiner C."/>
            <person name="Han Y."/>
            <person name="Hu H."/>
            <person name="Hughes D.S.T."/>
            <person name="Huylmans A.-K."/>
            <person name="Kemena C."/>
            <person name="Kremer L.P.M."/>
            <person name="Lee S.L."/>
            <person name="Lopez-Ezquerra A."/>
            <person name="Mallet L."/>
            <person name="Monroy-Kuhn J.M."/>
            <person name="Moser A."/>
            <person name="Murali S.C."/>
            <person name="Muzny D.M."/>
            <person name="Otani S."/>
            <person name="Piulachs M.-D."/>
            <person name="Poelchau M."/>
            <person name="Qu J."/>
            <person name="Schaub F."/>
            <person name="Wada-Katsumata A."/>
            <person name="Worley K.C."/>
            <person name="Xie Q."/>
            <person name="Ylla G."/>
            <person name="Poulsen M."/>
            <person name="Gibbs R.A."/>
            <person name="Schal C."/>
            <person name="Richards S."/>
            <person name="Belles X."/>
            <person name="Korb J."/>
            <person name="Bornberg-Bauer E."/>
        </authorList>
    </citation>
    <scope>NUCLEOTIDE SEQUENCE [LARGE SCALE GENOMIC DNA]</scope>
    <source>
        <tissue evidence="3">Whole body</tissue>
    </source>
</reference>
<evidence type="ECO:0000256" key="2">
    <source>
        <dbReference type="SAM" id="Coils"/>
    </source>
</evidence>
<dbReference type="GO" id="GO:0005739">
    <property type="term" value="C:mitochondrion"/>
    <property type="evidence" value="ECO:0007669"/>
    <property type="project" value="UniProtKB-SubCell"/>
</dbReference>
<keyword evidence="2" id="KW-0175">Coiled coil</keyword>
<accession>A0A2J7Q5A6</accession>
<keyword evidence="4" id="KW-1185">Reference proteome</keyword>
<dbReference type="STRING" id="105785.A0A2J7Q5A6"/>
<evidence type="ECO:0000313" key="3">
    <source>
        <dbReference type="EMBL" id="PNF23762.1"/>
    </source>
</evidence>
<name>A0A2J7Q5A6_9NEOP</name>
<organism evidence="3 4">
    <name type="scientific">Cryptotermes secundus</name>
    <dbReference type="NCBI Taxonomy" id="105785"/>
    <lineage>
        <taxon>Eukaryota</taxon>
        <taxon>Metazoa</taxon>
        <taxon>Ecdysozoa</taxon>
        <taxon>Arthropoda</taxon>
        <taxon>Hexapoda</taxon>
        <taxon>Insecta</taxon>
        <taxon>Pterygota</taxon>
        <taxon>Neoptera</taxon>
        <taxon>Polyneoptera</taxon>
        <taxon>Dictyoptera</taxon>
        <taxon>Blattodea</taxon>
        <taxon>Blattoidea</taxon>
        <taxon>Termitoidae</taxon>
        <taxon>Kalotermitidae</taxon>
        <taxon>Cryptotermitinae</taxon>
        <taxon>Cryptotermes</taxon>
    </lineage>
</organism>
<dbReference type="PANTHER" id="PTHR21393">
    <property type="entry name" value="MITOCHONDRIAL 28S RIBOSOMAL PROTEIN S27"/>
    <property type="match status" value="1"/>
</dbReference>
<proteinExistence type="predicted"/>
<dbReference type="EMBL" id="NEVH01017580">
    <property type="protein sequence ID" value="PNF23762.1"/>
    <property type="molecule type" value="Genomic_DNA"/>
</dbReference>
<dbReference type="Proteomes" id="UP000235965">
    <property type="component" value="Unassembled WGS sequence"/>
</dbReference>
<dbReference type="InParanoid" id="A0A2J7Q5A6"/>
<dbReference type="PANTHER" id="PTHR21393:SF0">
    <property type="entry name" value="SMALL RIBOSOMAL SUBUNIT PROTEIN MS27"/>
    <property type="match status" value="1"/>
</dbReference>
<dbReference type="Pfam" id="PF10037">
    <property type="entry name" value="MRP-S27"/>
    <property type="match status" value="1"/>
</dbReference>
<dbReference type="OrthoDB" id="19830at2759"/>
<comment type="subcellular location">
    <subcellularLocation>
        <location evidence="1">Mitochondrion</location>
    </subcellularLocation>
</comment>
<dbReference type="AlphaFoldDB" id="A0A2J7Q5A6"/>
<evidence type="ECO:0008006" key="5">
    <source>
        <dbReference type="Google" id="ProtNLM"/>
    </source>
</evidence>
<feature type="coiled-coil region" evidence="2">
    <location>
        <begin position="359"/>
        <end position="398"/>
    </location>
</feature>
<dbReference type="InterPro" id="IPR034913">
    <property type="entry name" value="mS27/PTCD2"/>
</dbReference>
<dbReference type="FunCoup" id="A0A2J7Q5A6">
    <property type="interactions" value="482"/>
</dbReference>
<gene>
    <name evidence="3" type="ORF">B7P43_G16833</name>
</gene>
<sequence length="455" mass="53386">MWRVITNSLLPVQRSIFECSGMRHFAFSKRLFLSDAYRCQEAWERRLQSPALQNIKLDDMYQELDSRFQNVGKASAIDIDLFANAVRDESYANDLEELLHKLRLSPNTTDMLHSTSHAVIRYFLSLRKYDELLHILNDRLNYGIFPDDYCCGLLMDAFIKENNYTAAAKVSVLQMLQEDWSHPITSHLALYSCHMYLKNPGSWDDPLDVHEPDDGEEVKVRVKYLRNPYFDDHFDLRDPQLLVGKTLATLGATFPDPVGWTYQLVGWGMYQKWDKAIRTLEQILKGQQKPAVFREGVEMFTDTLNELPQAEASADQLKGKFLHLLKELDSLGLVTDSDLHEAVVNKVKSVVSSKEKEAVEEQCKVYKEWETQKQRLLQEQLDELIRQQRLAKVQLEKEALVKREETLFFFDNQEKWELEIERKKVFYRRRYFGKRKKPRVEDDNYIPPEVKASRS</sequence>
<comment type="caution">
    <text evidence="3">The sequence shown here is derived from an EMBL/GenBank/DDBJ whole genome shotgun (WGS) entry which is preliminary data.</text>
</comment>
<evidence type="ECO:0000313" key="4">
    <source>
        <dbReference type="Proteomes" id="UP000235965"/>
    </source>
</evidence>
<dbReference type="InterPro" id="IPR019266">
    <property type="entry name" value="Ribosomal_mS27"/>
</dbReference>